<gene>
    <name evidence="8 11" type="primary">purH</name>
    <name evidence="11" type="ORF">GCM10022252_79540</name>
</gene>
<evidence type="ECO:0000256" key="8">
    <source>
        <dbReference type="HAMAP-Rule" id="MF_00139"/>
    </source>
</evidence>
<comment type="pathway">
    <text evidence="2 8">Purine metabolism; IMP biosynthesis via de novo pathway; 5-formamido-1-(5-phospho-D-ribosyl)imidazole-4-carboxamide from 5-amino-1-(5-phospho-D-ribosyl)imidazole-4-carboxamide (10-formyl THF route): step 1/1.</text>
</comment>
<dbReference type="NCBIfam" id="NF002049">
    <property type="entry name" value="PRK00881.1"/>
    <property type="match status" value="1"/>
</dbReference>
<protein>
    <recommendedName>
        <fullName evidence="8">Bifunctional purine biosynthesis protein PurH</fullName>
    </recommendedName>
    <domain>
        <recommendedName>
            <fullName evidence="8">Phosphoribosylaminoimidazolecarboxamide formyltransferase</fullName>
            <ecNumber evidence="8">2.1.2.3</ecNumber>
        </recommendedName>
        <alternativeName>
            <fullName evidence="8">AICAR transformylase</fullName>
        </alternativeName>
    </domain>
    <domain>
        <recommendedName>
            <fullName evidence="8">IMP cyclohydrolase</fullName>
            <ecNumber evidence="8">3.5.4.10</ecNumber>
        </recommendedName>
        <alternativeName>
            <fullName evidence="8">ATIC</fullName>
        </alternativeName>
        <alternativeName>
            <fullName evidence="8">IMP synthase</fullName>
        </alternativeName>
        <alternativeName>
            <fullName evidence="8">Inosinicase</fullName>
        </alternativeName>
    </domain>
</protein>
<evidence type="ECO:0000313" key="12">
    <source>
        <dbReference type="Proteomes" id="UP001501251"/>
    </source>
</evidence>
<evidence type="ECO:0000259" key="10">
    <source>
        <dbReference type="PROSITE" id="PS51855"/>
    </source>
</evidence>
<dbReference type="NCBIfam" id="TIGR00355">
    <property type="entry name" value="purH"/>
    <property type="match status" value="1"/>
</dbReference>
<proteinExistence type="inferred from homology"/>
<evidence type="ECO:0000256" key="4">
    <source>
        <dbReference type="ARBA" id="ARBA00022679"/>
    </source>
</evidence>
<dbReference type="InterPro" id="IPR002695">
    <property type="entry name" value="PurH-like"/>
</dbReference>
<feature type="region of interest" description="Disordered" evidence="9">
    <location>
        <begin position="1"/>
        <end position="20"/>
    </location>
</feature>
<feature type="domain" description="MGS-like" evidence="10">
    <location>
        <begin position="23"/>
        <end position="169"/>
    </location>
</feature>
<keyword evidence="12" id="KW-1185">Reference proteome</keyword>
<sequence>MSRAPRRKAPEKTGTNQEEHEVTRIAIRRALIAVYDKSGLEELARGLDAAGVEIVSTGGTAARIAAFGVPVTPVESLTGFPECLDGRVKTLHPRVHAGLLADSGNPSHVKQLEELEIEPFELVVVNLYPFQETVASGASDAECVEQIDIGGPAMIRAGAKNHGTAAVVVDPASYGDVLAAVAAGGFTLVERRRLAAAAYAHTASYDTAVASWFASVYAAEDGAWPRYMGAAWELRSPLRYGENPHQGAALYSGQKDGLANAEQLHGKEMSYNNYLDADAAWRAAWDFDAPAVAIIKHQNPCGIAVGADVAEAHRKAHACDPVSAYGGVIAVNAEVTGELARQIAEVFTEVVVAPSFTREALEALTAKKNIRLLSCPVGPSNPAEFRRIDGGLLVQAADRVDAPGDDPSTWELKAGPAASAEVLADLAFAWKACRSVKSNAILLASDGASVGVGMGQVNRVDSARLAVSRAGERAAGSAAASDAFFPFADGPQILIDAGVRAIVEPGGSIRDEEVVAAAEAAGVTLYFTGTRHFFH</sequence>
<dbReference type="SMART" id="SM00851">
    <property type="entry name" value="MGS"/>
    <property type="match status" value="1"/>
</dbReference>
<dbReference type="EMBL" id="BAABAQ010000026">
    <property type="protein sequence ID" value="GAA4211002.1"/>
    <property type="molecule type" value="Genomic_DNA"/>
</dbReference>
<dbReference type="Proteomes" id="UP001501251">
    <property type="component" value="Unassembled WGS sequence"/>
</dbReference>
<evidence type="ECO:0000256" key="1">
    <source>
        <dbReference type="ARBA" id="ARBA00004844"/>
    </source>
</evidence>
<evidence type="ECO:0000256" key="5">
    <source>
        <dbReference type="ARBA" id="ARBA00022755"/>
    </source>
</evidence>
<dbReference type="SUPFAM" id="SSF52335">
    <property type="entry name" value="Methylglyoxal synthase-like"/>
    <property type="match status" value="1"/>
</dbReference>
<reference evidence="12" key="1">
    <citation type="journal article" date="2019" name="Int. J. Syst. Evol. Microbiol.">
        <title>The Global Catalogue of Microorganisms (GCM) 10K type strain sequencing project: providing services to taxonomists for standard genome sequencing and annotation.</title>
        <authorList>
            <consortium name="The Broad Institute Genomics Platform"/>
            <consortium name="The Broad Institute Genome Sequencing Center for Infectious Disease"/>
            <person name="Wu L."/>
            <person name="Ma J."/>
        </authorList>
    </citation>
    <scope>NUCLEOTIDE SEQUENCE [LARGE SCALE GENOMIC DNA]</scope>
    <source>
        <strain evidence="12">JCM 17388</strain>
    </source>
</reference>
<dbReference type="InterPro" id="IPR011607">
    <property type="entry name" value="MGS-like_dom"/>
</dbReference>
<keyword evidence="5 8" id="KW-0658">Purine biosynthesis</keyword>
<evidence type="ECO:0000256" key="9">
    <source>
        <dbReference type="SAM" id="MobiDB-lite"/>
    </source>
</evidence>
<dbReference type="Gene3D" id="3.40.50.1380">
    <property type="entry name" value="Methylglyoxal synthase-like domain"/>
    <property type="match status" value="1"/>
</dbReference>
<evidence type="ECO:0000256" key="7">
    <source>
        <dbReference type="ARBA" id="ARBA00023268"/>
    </source>
</evidence>
<evidence type="ECO:0000256" key="6">
    <source>
        <dbReference type="ARBA" id="ARBA00022801"/>
    </source>
</evidence>
<comment type="catalytic activity">
    <reaction evidence="8">
        <text>IMP + H2O = 5-formamido-1-(5-phospho-D-ribosyl)imidazole-4-carboxamide</text>
        <dbReference type="Rhea" id="RHEA:18445"/>
        <dbReference type="ChEBI" id="CHEBI:15377"/>
        <dbReference type="ChEBI" id="CHEBI:58053"/>
        <dbReference type="ChEBI" id="CHEBI:58467"/>
        <dbReference type="EC" id="3.5.4.10"/>
    </reaction>
</comment>
<evidence type="ECO:0000313" key="11">
    <source>
        <dbReference type="EMBL" id="GAA4211002.1"/>
    </source>
</evidence>
<name>A0ABP8BNG6_9ACTN</name>
<comment type="domain">
    <text evidence="8">The IMP cyclohydrolase activity resides in the N-terminal region.</text>
</comment>
<dbReference type="PANTHER" id="PTHR11692:SF0">
    <property type="entry name" value="BIFUNCTIONAL PURINE BIOSYNTHESIS PROTEIN ATIC"/>
    <property type="match status" value="1"/>
</dbReference>
<comment type="pathway">
    <text evidence="1 8">Purine metabolism; IMP biosynthesis via de novo pathway; IMP from 5-formamido-1-(5-phospho-D-ribosyl)imidazole-4-carboxamide: step 1/1.</text>
</comment>
<dbReference type="Gene3D" id="3.40.140.20">
    <property type="match status" value="2"/>
</dbReference>
<keyword evidence="4 8" id="KW-0808">Transferase</keyword>
<dbReference type="Pfam" id="PF01808">
    <property type="entry name" value="AICARFT_IMPCHas"/>
    <property type="match status" value="1"/>
</dbReference>
<dbReference type="EC" id="2.1.2.3" evidence="8"/>
<dbReference type="InterPro" id="IPR016193">
    <property type="entry name" value="Cytidine_deaminase-like"/>
</dbReference>
<keyword evidence="6 8" id="KW-0378">Hydrolase</keyword>
<dbReference type="InterPro" id="IPR024051">
    <property type="entry name" value="AICAR_Tfase_dup_dom_sf"/>
</dbReference>
<dbReference type="SUPFAM" id="SSF53927">
    <property type="entry name" value="Cytidine deaminase-like"/>
    <property type="match status" value="1"/>
</dbReference>
<accession>A0ABP8BNG6</accession>
<comment type="catalytic activity">
    <reaction evidence="8">
        <text>(6R)-10-formyltetrahydrofolate + 5-amino-1-(5-phospho-beta-D-ribosyl)imidazole-4-carboxamide = 5-formamido-1-(5-phospho-D-ribosyl)imidazole-4-carboxamide + (6S)-5,6,7,8-tetrahydrofolate</text>
        <dbReference type="Rhea" id="RHEA:22192"/>
        <dbReference type="ChEBI" id="CHEBI:57453"/>
        <dbReference type="ChEBI" id="CHEBI:58467"/>
        <dbReference type="ChEBI" id="CHEBI:58475"/>
        <dbReference type="ChEBI" id="CHEBI:195366"/>
        <dbReference type="EC" id="2.1.2.3"/>
    </reaction>
</comment>
<comment type="similarity">
    <text evidence="3 8">Belongs to the PurH family.</text>
</comment>
<evidence type="ECO:0000256" key="2">
    <source>
        <dbReference type="ARBA" id="ARBA00004954"/>
    </source>
</evidence>
<comment type="caution">
    <text evidence="11">The sequence shown here is derived from an EMBL/GenBank/DDBJ whole genome shotgun (WGS) entry which is preliminary data.</text>
</comment>
<dbReference type="InterPro" id="IPR036914">
    <property type="entry name" value="MGS-like_dom_sf"/>
</dbReference>
<dbReference type="CDD" id="cd01421">
    <property type="entry name" value="IMPCH"/>
    <property type="match status" value="1"/>
</dbReference>
<dbReference type="PANTHER" id="PTHR11692">
    <property type="entry name" value="BIFUNCTIONAL PURINE BIOSYNTHESIS PROTEIN PURH"/>
    <property type="match status" value="1"/>
</dbReference>
<dbReference type="PIRSF" id="PIRSF000414">
    <property type="entry name" value="AICARFT_IMPCHas"/>
    <property type="match status" value="1"/>
</dbReference>
<dbReference type="SMART" id="SM00798">
    <property type="entry name" value="AICARFT_IMPCHas"/>
    <property type="match status" value="1"/>
</dbReference>
<dbReference type="EC" id="3.5.4.10" evidence="8"/>
<evidence type="ECO:0000256" key="3">
    <source>
        <dbReference type="ARBA" id="ARBA00007667"/>
    </source>
</evidence>
<organism evidence="11 12">
    <name type="scientific">Streptosporangium oxazolinicum</name>
    <dbReference type="NCBI Taxonomy" id="909287"/>
    <lineage>
        <taxon>Bacteria</taxon>
        <taxon>Bacillati</taxon>
        <taxon>Actinomycetota</taxon>
        <taxon>Actinomycetes</taxon>
        <taxon>Streptosporangiales</taxon>
        <taxon>Streptosporangiaceae</taxon>
        <taxon>Streptosporangium</taxon>
    </lineage>
</organism>
<dbReference type="PROSITE" id="PS51855">
    <property type="entry name" value="MGS"/>
    <property type="match status" value="1"/>
</dbReference>
<dbReference type="HAMAP" id="MF_00139">
    <property type="entry name" value="PurH"/>
    <property type="match status" value="1"/>
</dbReference>
<dbReference type="Pfam" id="PF02142">
    <property type="entry name" value="MGS"/>
    <property type="match status" value="1"/>
</dbReference>
<keyword evidence="7 8" id="KW-0511">Multifunctional enzyme</keyword>